<dbReference type="AlphaFoldDB" id="A0A0P9CBH4"/>
<dbReference type="GO" id="GO:0030983">
    <property type="term" value="F:mismatched DNA binding"/>
    <property type="evidence" value="ECO:0007669"/>
    <property type="project" value="InterPro"/>
</dbReference>
<dbReference type="GO" id="GO:0140664">
    <property type="term" value="F:ATP-dependent DNA damage sensor activity"/>
    <property type="evidence" value="ECO:0007669"/>
    <property type="project" value="InterPro"/>
</dbReference>
<keyword evidence="1" id="KW-0547">Nucleotide-binding</keyword>
<dbReference type="SMART" id="SM00534">
    <property type="entry name" value="MUTSac"/>
    <property type="match status" value="1"/>
</dbReference>
<evidence type="ECO:0000259" key="5">
    <source>
        <dbReference type="SMART" id="SM00534"/>
    </source>
</evidence>
<evidence type="ECO:0000256" key="3">
    <source>
        <dbReference type="ARBA" id="ARBA00023125"/>
    </source>
</evidence>
<dbReference type="Gene3D" id="3.40.50.300">
    <property type="entry name" value="P-loop containing nucleotide triphosphate hydrolases"/>
    <property type="match status" value="1"/>
</dbReference>
<dbReference type="Pfam" id="PF00488">
    <property type="entry name" value="MutS_V"/>
    <property type="match status" value="1"/>
</dbReference>
<keyword evidence="3" id="KW-0238">DNA-binding</keyword>
<proteinExistence type="predicted"/>
<dbReference type="PANTHER" id="PTHR11361">
    <property type="entry name" value="DNA MISMATCH REPAIR PROTEIN MUTS FAMILY MEMBER"/>
    <property type="match status" value="1"/>
</dbReference>
<feature type="region of interest" description="Disordered" evidence="4">
    <location>
        <begin position="197"/>
        <end position="216"/>
    </location>
</feature>
<sequence length="652" mass="71490">MSSGDSTRLSSLSSSSPSGHSSSSPSGGSGNITRGAAFVDAETERAVDWSHLLAIFAPITPYGRDRKRTLQPFLPGFEADAKAVWNQIREDDRHWKDEDLGRLREALSRLPDIREAIETVAWSSAPLTPKHFLALKQFVVRGARLSESPEVQGVGWSEPARWRRLLQVFAAQPAEAGRANQSAQADDWPAPIFEAATDSRPRPTARPNQPAPTFEVESARMSGAAEAVSDEVVADEVVSDEVIADEAVSEQFSIADLATPAYEAAAAAMNSALHKVAQAKHRQQITWRAIPGANLRRDGQLVITLPAHRDLAEACKQDACLKWLRDTPFESIFEVVPTAELQAAEAELEEAKATLSREEDIILGILTERLRETLPLWNQAAEDTADLDVRIAKVRMLHQFDGCIPEFTDALHVVDAVHPETADRLRKQSQTFTHITLRPEDGVNILFGSNMGGKTLSLSMLAAYQMLAQFGLPVPAKAFHTRLFFAIRFAATTGTDVHSGLSAYGSEVVRVSDCWRALVSASPALIVFDEPVRSTNPIEGAALVTGLVRAARRQTEGTLSVVWIATHFADPLSEPGITKFRVRGLQHHSWSALTDPKDRVESLKRLEAAMDYQIDRVDTTHIDQEALPVAEILGAPKEWLEHAKAYLQEGKS</sequence>
<evidence type="ECO:0000313" key="6">
    <source>
        <dbReference type="EMBL" id="KPV42777.1"/>
    </source>
</evidence>
<keyword evidence="7" id="KW-1185">Reference proteome</keyword>
<dbReference type="RefSeq" id="WP_054970098.1">
    <property type="nucleotide sequence ID" value="NZ_LJCO01000069.1"/>
</dbReference>
<dbReference type="OrthoDB" id="9777812at2"/>
<protein>
    <recommendedName>
        <fullName evidence="5">DNA mismatch repair proteins mutS family domain-containing protein</fullName>
    </recommendedName>
</protein>
<evidence type="ECO:0000313" key="7">
    <source>
        <dbReference type="Proteomes" id="UP000050482"/>
    </source>
</evidence>
<dbReference type="EMBL" id="LJCO01000069">
    <property type="protein sequence ID" value="KPV42777.1"/>
    <property type="molecule type" value="Genomic_DNA"/>
</dbReference>
<name>A0A0P9CBH4_9BACL</name>
<feature type="region of interest" description="Disordered" evidence="4">
    <location>
        <begin position="1"/>
        <end position="35"/>
    </location>
</feature>
<keyword evidence="2" id="KW-0067">ATP-binding</keyword>
<evidence type="ECO:0000256" key="2">
    <source>
        <dbReference type="ARBA" id="ARBA00022840"/>
    </source>
</evidence>
<dbReference type="InterPro" id="IPR027417">
    <property type="entry name" value="P-loop_NTPase"/>
</dbReference>
<feature type="compositionally biased region" description="Low complexity" evidence="4">
    <location>
        <begin position="1"/>
        <end position="26"/>
    </location>
</feature>
<dbReference type="InterPro" id="IPR045076">
    <property type="entry name" value="MutS"/>
</dbReference>
<accession>A0A0P9CBH4</accession>
<dbReference type="InterPro" id="IPR000432">
    <property type="entry name" value="DNA_mismatch_repair_MutS_C"/>
</dbReference>
<evidence type="ECO:0000256" key="4">
    <source>
        <dbReference type="SAM" id="MobiDB-lite"/>
    </source>
</evidence>
<organism evidence="6 7">
    <name type="scientific">Alicyclobacillus ferrooxydans</name>
    <dbReference type="NCBI Taxonomy" id="471514"/>
    <lineage>
        <taxon>Bacteria</taxon>
        <taxon>Bacillati</taxon>
        <taxon>Bacillota</taxon>
        <taxon>Bacilli</taxon>
        <taxon>Bacillales</taxon>
        <taxon>Alicyclobacillaceae</taxon>
        <taxon>Alicyclobacillus</taxon>
    </lineage>
</organism>
<dbReference type="SUPFAM" id="SSF52540">
    <property type="entry name" value="P-loop containing nucleoside triphosphate hydrolases"/>
    <property type="match status" value="1"/>
</dbReference>
<reference evidence="6 7" key="1">
    <citation type="submission" date="2015-09" db="EMBL/GenBank/DDBJ databases">
        <title>Draft genome sequence of Alicyclobacillus ferrooxydans DSM 22381.</title>
        <authorList>
            <person name="Hemp J."/>
        </authorList>
    </citation>
    <scope>NUCLEOTIDE SEQUENCE [LARGE SCALE GENOMIC DNA]</scope>
    <source>
        <strain evidence="6 7">TC-34</strain>
    </source>
</reference>
<dbReference type="PATRIC" id="fig|471514.4.peg.4810"/>
<comment type="caution">
    <text evidence="6">The sequence shown here is derived from an EMBL/GenBank/DDBJ whole genome shotgun (WGS) entry which is preliminary data.</text>
</comment>
<dbReference type="GO" id="GO:0006298">
    <property type="term" value="P:mismatch repair"/>
    <property type="evidence" value="ECO:0007669"/>
    <property type="project" value="InterPro"/>
</dbReference>
<evidence type="ECO:0000256" key="1">
    <source>
        <dbReference type="ARBA" id="ARBA00022741"/>
    </source>
</evidence>
<dbReference type="STRING" id="471514.AN477_15640"/>
<dbReference type="Proteomes" id="UP000050482">
    <property type="component" value="Unassembled WGS sequence"/>
</dbReference>
<dbReference type="GO" id="GO:0005524">
    <property type="term" value="F:ATP binding"/>
    <property type="evidence" value="ECO:0007669"/>
    <property type="project" value="UniProtKB-KW"/>
</dbReference>
<gene>
    <name evidence="6" type="ORF">AN477_15640</name>
</gene>
<feature type="domain" description="DNA mismatch repair proteins mutS family" evidence="5">
    <location>
        <begin position="441"/>
        <end position="648"/>
    </location>
</feature>